<organism evidence="1 2">
    <name type="scientific">Anncaliia algerae PRA339</name>
    <dbReference type="NCBI Taxonomy" id="1288291"/>
    <lineage>
        <taxon>Eukaryota</taxon>
        <taxon>Fungi</taxon>
        <taxon>Fungi incertae sedis</taxon>
        <taxon>Microsporidia</taxon>
        <taxon>Tubulinosematoidea</taxon>
        <taxon>Tubulinosematidae</taxon>
        <taxon>Anncaliia</taxon>
    </lineage>
</organism>
<reference evidence="1 2" key="2">
    <citation type="submission" date="2014-03" db="EMBL/GenBank/DDBJ databases">
        <title>The Genome Sequence of Anncaliia algerae insect isolate PRA339.</title>
        <authorList>
            <consortium name="The Broad Institute Genome Sequencing Platform"/>
            <consortium name="The Broad Institute Genome Sequencing Center for Infectious Disease"/>
            <person name="Cuomo C."/>
            <person name="Becnel J."/>
            <person name="Sanscrainte N."/>
            <person name="Walker B."/>
            <person name="Young S.K."/>
            <person name="Zeng Q."/>
            <person name="Gargeya S."/>
            <person name="Fitzgerald M."/>
            <person name="Haas B."/>
            <person name="Abouelleil A."/>
            <person name="Alvarado L."/>
            <person name="Arachchi H.M."/>
            <person name="Berlin A.M."/>
            <person name="Chapman S.B."/>
            <person name="Dewar J."/>
            <person name="Goldberg J."/>
            <person name="Griggs A."/>
            <person name="Gujja S."/>
            <person name="Hansen M."/>
            <person name="Howarth C."/>
            <person name="Imamovic A."/>
            <person name="Larimer J."/>
            <person name="McCowan C."/>
            <person name="Murphy C."/>
            <person name="Neiman D."/>
            <person name="Pearson M."/>
            <person name="Priest M."/>
            <person name="Roberts A."/>
            <person name="Saif S."/>
            <person name="Shea T."/>
            <person name="Sisk P."/>
            <person name="Sykes S."/>
            <person name="Wortman J."/>
            <person name="Nusbaum C."/>
            <person name="Birren B."/>
        </authorList>
    </citation>
    <scope>NUCLEOTIDE SEQUENCE [LARGE SCALE GENOMIC DNA]</scope>
    <source>
        <strain evidence="1 2">PRA339</strain>
    </source>
</reference>
<dbReference type="AlphaFoldDB" id="A0A059F2P8"/>
<gene>
    <name evidence="1" type="ORF">H312_01275</name>
</gene>
<proteinExistence type="predicted"/>
<sequence length="285" mass="33376">MTHYDTSQSSIQEDYPDFVLSKDYYVTKPMLDFYKYFIQKYNNVAILTVFRERCTKLSHILKEEISNFQEKIQKNELIISTPNIFLEKNIIKYFVIIEDPQLIGPFSYLNTIKSIKSNNSLIGVSDKIINFDFLKNPIVISSSRKCFIRADHEKSFVVLFCLIKYNIIKDDLSIVVRTTQMKKKVELFLKTFGYGRYNKVFLPDEISGGRLVVFSDELLGLEAVDVIYLSKDKIEGLKENSFDFIKGEEFIYKIRDVLSALTTNVCKELKPFPYQRFKNLENVLK</sequence>
<accession>A0A059F2P8</accession>
<keyword evidence="2" id="KW-1185">Reference proteome</keyword>
<dbReference type="HOGENOM" id="CLU_976518_0_0_1"/>
<dbReference type="Proteomes" id="UP000030655">
    <property type="component" value="Unassembled WGS sequence"/>
</dbReference>
<reference evidence="2" key="1">
    <citation type="submission" date="2013-02" db="EMBL/GenBank/DDBJ databases">
        <authorList>
            <consortium name="The Broad Institute Genome Sequencing Platform"/>
            <person name="Cuomo C."/>
            <person name="Becnel J."/>
            <person name="Sanscrainte N."/>
            <person name="Walker B."/>
            <person name="Young S.K."/>
            <person name="Zeng Q."/>
            <person name="Gargeya S."/>
            <person name="Fitzgerald M."/>
            <person name="Haas B."/>
            <person name="Abouelleil A."/>
            <person name="Alvarado L."/>
            <person name="Arachchi H.M."/>
            <person name="Berlin A.M."/>
            <person name="Chapman S.B."/>
            <person name="Dewar J."/>
            <person name="Goldberg J."/>
            <person name="Griggs A."/>
            <person name="Gujja S."/>
            <person name="Hansen M."/>
            <person name="Howarth C."/>
            <person name="Imamovic A."/>
            <person name="Larimer J."/>
            <person name="McCowan C."/>
            <person name="Murphy C."/>
            <person name="Neiman D."/>
            <person name="Pearson M."/>
            <person name="Priest M."/>
            <person name="Roberts A."/>
            <person name="Saif S."/>
            <person name="Shea T."/>
            <person name="Sisk P."/>
            <person name="Sykes S."/>
            <person name="Wortman J."/>
            <person name="Nusbaum C."/>
            <person name="Birren B."/>
        </authorList>
    </citation>
    <scope>NUCLEOTIDE SEQUENCE [LARGE SCALE GENOMIC DNA]</scope>
    <source>
        <strain evidence="2">PRA339</strain>
    </source>
</reference>
<evidence type="ECO:0000313" key="1">
    <source>
        <dbReference type="EMBL" id="KCZ81279.1"/>
    </source>
</evidence>
<dbReference type="EMBL" id="KK365145">
    <property type="protein sequence ID" value="KCZ81279.1"/>
    <property type="molecule type" value="Genomic_DNA"/>
</dbReference>
<protein>
    <submittedName>
        <fullName evidence="1">Uncharacterized protein</fullName>
    </submittedName>
</protein>
<name>A0A059F2P8_9MICR</name>
<dbReference type="OrthoDB" id="2190647at2759"/>
<dbReference type="VEuPathDB" id="MicrosporidiaDB:H312_01275"/>
<evidence type="ECO:0000313" key="2">
    <source>
        <dbReference type="Proteomes" id="UP000030655"/>
    </source>
</evidence>